<dbReference type="Proteomes" id="UP000198552">
    <property type="component" value="Unassembled WGS sequence"/>
</dbReference>
<gene>
    <name evidence="1" type="ORF">SAMN05428957_10769</name>
</gene>
<evidence type="ECO:0000313" key="1">
    <source>
        <dbReference type="EMBL" id="SDM52662.1"/>
    </source>
</evidence>
<name>A0A1G9TYA1_9BURK</name>
<reference evidence="2" key="1">
    <citation type="submission" date="2016-10" db="EMBL/GenBank/DDBJ databases">
        <authorList>
            <person name="Varghese N."/>
            <person name="Submissions S."/>
        </authorList>
    </citation>
    <scope>NUCLEOTIDE SEQUENCE [LARGE SCALE GENOMIC DNA]</scope>
    <source>
        <strain evidence="2">EPL6</strain>
    </source>
</reference>
<dbReference type="RefSeq" id="WP_091570752.1">
    <property type="nucleotide sequence ID" value="NZ_FNHP01000007.1"/>
</dbReference>
<accession>A0A1G9TYA1</accession>
<dbReference type="EMBL" id="FNHP01000007">
    <property type="protein sequence ID" value="SDM52662.1"/>
    <property type="molecule type" value="Genomic_DNA"/>
</dbReference>
<keyword evidence="2" id="KW-1185">Reference proteome</keyword>
<sequence>MFPKYTREALAVLLGCTVTFTAGPYVLTPEGIFLRMNWRAWQDLTDEERQAIAGSPWPMACQNQDGTPKLSEDGTALIGLCGPRPLLRFPCTAFELWHYDRDTGGALSEHLPPDAEGWIAERLAEGGTANEAVAHLARVLLPDAPPQDGAQAHEVALTLGCYARALDIEQWARHPAVAPAQAARLLCGCDPLSENASDRDAQTLTHLFESWSTCHPGPRTLAQWARIAREQGARHCTEIGRAVEYLIDQTGSALGQAPTSPTPSAEERQARRWQACIDAGLVMPTDTYASYPRGFGAVAEGLRITRQALKQDLDAYRERVFNRQQ</sequence>
<evidence type="ECO:0000313" key="2">
    <source>
        <dbReference type="Proteomes" id="UP000198552"/>
    </source>
</evidence>
<organism evidence="1 2">
    <name type="scientific">Oryzisolibacter propanilivorax</name>
    <dbReference type="NCBI Taxonomy" id="1527607"/>
    <lineage>
        <taxon>Bacteria</taxon>
        <taxon>Pseudomonadati</taxon>
        <taxon>Pseudomonadota</taxon>
        <taxon>Betaproteobacteria</taxon>
        <taxon>Burkholderiales</taxon>
        <taxon>Comamonadaceae</taxon>
        <taxon>Oryzisolibacter</taxon>
    </lineage>
</organism>
<dbReference type="STRING" id="1527607.SAMN05428957_10769"/>
<protein>
    <submittedName>
        <fullName evidence="1">Uncharacterized protein</fullName>
    </submittedName>
</protein>
<dbReference type="AlphaFoldDB" id="A0A1G9TYA1"/>
<proteinExistence type="predicted"/>
<dbReference type="OrthoDB" id="8913853at2"/>